<accession>A0A7R9J0Y8</accession>
<sequence>MAGIGEKADQMSDSYNLFCHGSKHGWLSDKPRTSISQSTAVELHTTSALANYATEAVSGIRRVLVCIPFLGSPDPVGPRASLRREVRGHDWPRGEDMLLSLPITGLTGPAIHQCANN</sequence>
<organism evidence="1">
    <name type="scientific">Timema californicum</name>
    <name type="common">California timema</name>
    <name type="synonym">Walking stick</name>
    <dbReference type="NCBI Taxonomy" id="61474"/>
    <lineage>
        <taxon>Eukaryota</taxon>
        <taxon>Metazoa</taxon>
        <taxon>Ecdysozoa</taxon>
        <taxon>Arthropoda</taxon>
        <taxon>Hexapoda</taxon>
        <taxon>Insecta</taxon>
        <taxon>Pterygota</taxon>
        <taxon>Neoptera</taxon>
        <taxon>Polyneoptera</taxon>
        <taxon>Phasmatodea</taxon>
        <taxon>Timematodea</taxon>
        <taxon>Timematoidea</taxon>
        <taxon>Timematidae</taxon>
        <taxon>Timema</taxon>
    </lineage>
</organism>
<evidence type="ECO:0000313" key="1">
    <source>
        <dbReference type="EMBL" id="CAD7570540.1"/>
    </source>
</evidence>
<dbReference type="AlphaFoldDB" id="A0A7R9J0Y8"/>
<proteinExistence type="predicted"/>
<dbReference type="EMBL" id="OE180102">
    <property type="protein sequence ID" value="CAD7570540.1"/>
    <property type="molecule type" value="Genomic_DNA"/>
</dbReference>
<name>A0A7R9J0Y8_TIMCA</name>
<gene>
    <name evidence="1" type="ORF">TCMB3V08_LOCUS3243</name>
</gene>
<reference evidence="1" key="1">
    <citation type="submission" date="2020-11" db="EMBL/GenBank/DDBJ databases">
        <authorList>
            <person name="Tran Van P."/>
        </authorList>
    </citation>
    <scope>NUCLEOTIDE SEQUENCE</scope>
</reference>
<protein>
    <submittedName>
        <fullName evidence="1">(California timema) hypothetical protein</fullName>
    </submittedName>
</protein>